<evidence type="ECO:0000256" key="1">
    <source>
        <dbReference type="SAM" id="Phobius"/>
    </source>
</evidence>
<dbReference type="SUPFAM" id="SSF48371">
    <property type="entry name" value="ARM repeat"/>
    <property type="match status" value="1"/>
</dbReference>
<keyword evidence="1" id="KW-0812">Transmembrane</keyword>
<dbReference type="Gramene" id="TraesCS3D02G036500.1">
    <property type="protein sequence ID" value="TraesCS3D02G036500.1"/>
    <property type="gene ID" value="TraesCS3D02G036500"/>
</dbReference>
<feature type="transmembrane region" description="Helical" evidence="1">
    <location>
        <begin position="167"/>
        <end position="186"/>
    </location>
</feature>
<evidence type="ECO:0000313" key="2">
    <source>
        <dbReference type="EnsemblPlants" id="TraesCS3D02G036500.1"/>
    </source>
</evidence>
<dbReference type="Gramene" id="TraesCS3D03G0065900.1">
    <property type="protein sequence ID" value="TraesCS3D03G0065900.1.CDS"/>
    <property type="gene ID" value="TraesCS3D03G0065900"/>
</dbReference>
<dbReference type="AlphaFoldDB" id="A0A3B6GLH6"/>
<protein>
    <recommendedName>
        <fullName evidence="4">BLE2 protein</fullName>
    </recommendedName>
</protein>
<reference evidence="2" key="1">
    <citation type="submission" date="2018-08" db="EMBL/GenBank/DDBJ databases">
        <authorList>
            <person name="Rossello M."/>
        </authorList>
    </citation>
    <scope>NUCLEOTIDE SEQUENCE [LARGE SCALE GENOMIC DNA]</scope>
    <source>
        <strain evidence="2">cv. Chinese Spring</strain>
    </source>
</reference>
<dbReference type="PANTHER" id="PTHR33115">
    <property type="entry name" value="ARM REPEAT SUPERFAMILY PROTEIN"/>
    <property type="match status" value="1"/>
</dbReference>
<evidence type="ECO:0000313" key="3">
    <source>
        <dbReference type="Proteomes" id="UP000019116"/>
    </source>
</evidence>
<dbReference type="Gramene" id="TraesWEE_scaffold_026464_01G000100.1">
    <property type="protein sequence ID" value="TraesWEE_scaffold_026464_01G000100.1"/>
    <property type="gene ID" value="TraesWEE_scaffold_026464_01G000100"/>
</dbReference>
<dbReference type="Gramene" id="TraesCLE_scaffold_026087_01G000600.1">
    <property type="protein sequence ID" value="TraesCLE_scaffold_026087_01G000600.1"/>
    <property type="gene ID" value="TraesCLE_scaffold_026087_01G000600"/>
</dbReference>
<keyword evidence="3" id="KW-1185">Reference proteome</keyword>
<organism evidence="2">
    <name type="scientific">Triticum aestivum</name>
    <name type="common">Wheat</name>
    <dbReference type="NCBI Taxonomy" id="4565"/>
    <lineage>
        <taxon>Eukaryota</taxon>
        <taxon>Viridiplantae</taxon>
        <taxon>Streptophyta</taxon>
        <taxon>Embryophyta</taxon>
        <taxon>Tracheophyta</taxon>
        <taxon>Spermatophyta</taxon>
        <taxon>Magnoliopsida</taxon>
        <taxon>Liliopsida</taxon>
        <taxon>Poales</taxon>
        <taxon>Poaceae</taxon>
        <taxon>BOP clade</taxon>
        <taxon>Pooideae</taxon>
        <taxon>Triticodae</taxon>
        <taxon>Triticeae</taxon>
        <taxon>Triticinae</taxon>
        <taxon>Triticum</taxon>
    </lineage>
</organism>
<dbReference type="PaxDb" id="4565-Traes_3AS_748F319C8.2"/>
<dbReference type="STRING" id="4565.A0A3B6GLH6"/>
<feature type="transmembrane region" description="Helical" evidence="1">
    <location>
        <begin position="117"/>
        <end position="140"/>
    </location>
</feature>
<proteinExistence type="predicted"/>
<dbReference type="EnsemblPlants" id="TraesCS3D02G036500.1">
    <property type="protein sequence ID" value="TraesCS3D02G036500.1"/>
    <property type="gene ID" value="TraesCS3D02G036500"/>
</dbReference>
<dbReference type="Gramene" id="TraesCAD_scaffold_025841_01G000100.1">
    <property type="protein sequence ID" value="TraesCAD_scaffold_025841_01G000100.1"/>
    <property type="gene ID" value="TraesCAD_scaffold_025841_01G000100"/>
</dbReference>
<accession>A0A3B6GLH6</accession>
<feature type="transmembrane region" description="Helical" evidence="1">
    <location>
        <begin position="12"/>
        <end position="34"/>
    </location>
</feature>
<reference evidence="2" key="2">
    <citation type="submission" date="2018-10" db="UniProtKB">
        <authorList>
            <consortium name="EnsemblPlants"/>
        </authorList>
    </citation>
    <scope>IDENTIFICATION</scope>
</reference>
<dbReference type="OMA" id="NLHIMEV"/>
<dbReference type="InterPro" id="IPR016024">
    <property type="entry name" value="ARM-type_fold"/>
</dbReference>
<evidence type="ECO:0008006" key="4">
    <source>
        <dbReference type="Google" id="ProtNLM"/>
    </source>
</evidence>
<dbReference type="Gramene" id="TraesROB_scaffold_026562_01G000100.1">
    <property type="protein sequence ID" value="TraesROB_scaffold_026562_01G000100.1"/>
    <property type="gene ID" value="TraesROB_scaffold_026562_01G000100"/>
</dbReference>
<name>A0A3B6GLH6_WHEAT</name>
<dbReference type="OrthoDB" id="663631at2759"/>
<dbReference type="Proteomes" id="UP000019116">
    <property type="component" value="Chromosome 3D"/>
</dbReference>
<keyword evidence="1" id="KW-1133">Transmembrane helix</keyword>
<sequence>MALRMAFFQKVMSGCGALAFIWATVVLLGGFSTLIKQKDFWFVTIIVFMEATWLFNNAKSEDQFFFRLAETMVNTENVAILGRGSWQRHASTEDSIDEMMPELQSAFSSHRSYCFGFLYTSLVGYVQLAALIACIVMSSLRLRRQDYVDAWNQEDDDHKNIRLSLNIFYALVLSQCLLYFVSAIVASPLKRMFVVCLKYKLGVWGFLAVARYLQECLLKCISGDLREAVNMDLVSFAKQKLTSNSLDDQLLGIRILDHLLRIKEHKAMVLTKIRSSLDTVEKAVYMLGLKKDAEQDTRGHAARVLLELAPDLQVESFPGIFQSISSLLITHKTKISGTFSNSIRVSKELTLLGVDILDKLLTNPENRAEAKNAKNLLSKILDITSCQDEKTLDSNIDKIIVEKSLNVLRKLVSTAGETGEELRCQVSKNIHTIRNIRKFIIDYAESQPAMLAQAADILACLALNDNARMEIERSHLIIWKLISLLAEDSDEGQESSLRVSTGVRMSAVEALVLLSAPIKENTMLNAVSGRSIMAILSETKLQDMQRIVSTLSEESAEHRIMVAKFLQNLRGYQGPHYGDQLETVNKALPKVLEAIKHALDKIEGVGGSGEPSDHEMEALMINEQGKLLESFIGLCMQICTSGNAKQFTNALRNAEITDDMFVQMLRKILELYKSPSSDAPGIRRVVIQQMNWMMARDSKYINIFLRHEMDKALKEVAQTALKLENYWFFRFDVGTFGHDESIYSLLSISPLLQAGGSGL</sequence>
<dbReference type="PANTHER" id="PTHR33115:SF24">
    <property type="entry name" value="OS01G0522400 PROTEIN"/>
    <property type="match status" value="1"/>
</dbReference>
<keyword evidence="1" id="KW-0472">Membrane</keyword>